<dbReference type="Proteomes" id="UP001196843">
    <property type="component" value="Unassembled WGS sequence"/>
</dbReference>
<organism evidence="1 2">
    <name type="scientific">Microbacterium jejuense</name>
    <dbReference type="NCBI Taxonomy" id="1263637"/>
    <lineage>
        <taxon>Bacteria</taxon>
        <taxon>Bacillati</taxon>
        <taxon>Actinomycetota</taxon>
        <taxon>Actinomycetes</taxon>
        <taxon>Micrococcales</taxon>
        <taxon>Microbacteriaceae</taxon>
        <taxon>Microbacterium</taxon>
    </lineage>
</organism>
<name>A0ABS7HJW3_9MICO</name>
<reference evidence="1 2" key="1">
    <citation type="journal article" date="2021" name="MBio">
        <title>Poor Competitiveness of Bradyrhizobium in Pigeon Pea Root Colonization in Indian Soils.</title>
        <authorList>
            <person name="Chalasani D."/>
            <person name="Basu A."/>
            <person name="Pullabhotla S.V.S.R.N."/>
            <person name="Jorrin B."/>
            <person name="Neal A.L."/>
            <person name="Poole P.S."/>
            <person name="Podile A.R."/>
            <person name="Tkacz A."/>
        </authorList>
    </citation>
    <scope>NUCLEOTIDE SEQUENCE [LARGE SCALE GENOMIC DNA]</scope>
    <source>
        <strain evidence="1 2">HU14</strain>
    </source>
</reference>
<evidence type="ECO:0000313" key="2">
    <source>
        <dbReference type="Proteomes" id="UP001196843"/>
    </source>
</evidence>
<gene>
    <name evidence="1" type="ORF">JNB62_05385</name>
</gene>
<proteinExistence type="predicted"/>
<evidence type="ECO:0000313" key="1">
    <source>
        <dbReference type="EMBL" id="MBW9093108.1"/>
    </source>
</evidence>
<sequence>MTTWGTFFYPHTVSIRARISGGSLGPRYAVPQPASAEVLDEVQLIRNIDGQEVVSSTQVTVPLDTTVPVGSLVTVWPDTPNAREAEVLQVSRDDNGDDLLDSHLVLRLK</sequence>
<protein>
    <submittedName>
        <fullName evidence="1">Uncharacterized protein</fullName>
    </submittedName>
</protein>
<accession>A0ABS7HJW3</accession>
<keyword evidence="2" id="KW-1185">Reference proteome</keyword>
<comment type="caution">
    <text evidence="1">The sequence shown here is derived from an EMBL/GenBank/DDBJ whole genome shotgun (WGS) entry which is preliminary data.</text>
</comment>
<dbReference type="EMBL" id="JAEUAW010000003">
    <property type="protein sequence ID" value="MBW9093108.1"/>
    <property type="molecule type" value="Genomic_DNA"/>
</dbReference>
<dbReference type="RefSeq" id="WP_220299830.1">
    <property type="nucleotide sequence ID" value="NZ_JAEUAW010000003.1"/>
</dbReference>